<dbReference type="PANTHER" id="PTHR13267:SF3">
    <property type="entry name" value="ZINC FINGER PROTEIN 277"/>
    <property type="match status" value="1"/>
</dbReference>
<gene>
    <name evidence="8" type="ORF">RFI_15113</name>
</gene>
<dbReference type="Proteomes" id="UP000023152">
    <property type="component" value="Unassembled WGS sequence"/>
</dbReference>
<evidence type="ECO:0000256" key="2">
    <source>
        <dbReference type="ARBA" id="ARBA00011925"/>
    </source>
</evidence>
<dbReference type="GO" id="GO:0046872">
    <property type="term" value="F:metal ion binding"/>
    <property type="evidence" value="ECO:0007669"/>
    <property type="project" value="UniProtKB-KW"/>
</dbReference>
<feature type="domain" description="Protein arginine N-methyltransferase 3-like C2H2 zinc finger" evidence="7">
    <location>
        <begin position="78"/>
        <end position="141"/>
    </location>
</feature>
<dbReference type="EC" id="2.1.1.319" evidence="2"/>
<evidence type="ECO:0000256" key="6">
    <source>
        <dbReference type="SAM" id="MobiDB-lite"/>
    </source>
</evidence>
<keyword evidence="4" id="KW-0479">Metal-binding</keyword>
<keyword evidence="9" id="KW-1185">Reference proteome</keyword>
<feature type="compositionally biased region" description="Basic and acidic residues" evidence="6">
    <location>
        <begin position="190"/>
        <end position="200"/>
    </location>
</feature>
<evidence type="ECO:0000256" key="5">
    <source>
        <dbReference type="ARBA" id="ARBA00022833"/>
    </source>
</evidence>
<dbReference type="SUPFAM" id="SSF57667">
    <property type="entry name" value="beta-beta-alpha zinc fingers"/>
    <property type="match status" value="1"/>
</dbReference>
<evidence type="ECO:0000259" key="7">
    <source>
        <dbReference type="Pfam" id="PF21137"/>
    </source>
</evidence>
<dbReference type="OrthoDB" id="7848332at2759"/>
<feature type="compositionally biased region" description="Basic and acidic residues" evidence="6">
    <location>
        <begin position="1"/>
        <end position="10"/>
    </location>
</feature>
<dbReference type="PANTHER" id="PTHR13267">
    <property type="entry name" value="ZINC FINGER PROTEIN 277"/>
    <property type="match status" value="1"/>
</dbReference>
<reference evidence="8 9" key="1">
    <citation type="journal article" date="2013" name="Curr. Biol.">
        <title>The Genome of the Foraminiferan Reticulomyxa filosa.</title>
        <authorList>
            <person name="Glockner G."/>
            <person name="Hulsmann N."/>
            <person name="Schleicher M."/>
            <person name="Noegel A.A."/>
            <person name="Eichinger L."/>
            <person name="Gallinger C."/>
            <person name="Pawlowski J."/>
            <person name="Sierra R."/>
            <person name="Euteneuer U."/>
            <person name="Pillet L."/>
            <person name="Moustafa A."/>
            <person name="Platzer M."/>
            <person name="Groth M."/>
            <person name="Szafranski K."/>
            <person name="Schliwa M."/>
        </authorList>
    </citation>
    <scope>NUCLEOTIDE SEQUENCE [LARGE SCALE GENOMIC DNA]</scope>
</reference>
<dbReference type="GO" id="GO:0035242">
    <property type="term" value="F:protein-arginine omega-N asymmetric methyltransferase activity"/>
    <property type="evidence" value="ECO:0007669"/>
    <property type="project" value="UniProtKB-EC"/>
</dbReference>
<feature type="compositionally biased region" description="Acidic residues" evidence="6">
    <location>
        <begin position="154"/>
        <end position="178"/>
    </location>
</feature>
<protein>
    <recommendedName>
        <fullName evidence="2">type I protein arginine methyltransferase</fullName>
        <ecNumber evidence="2">2.1.1.319</ecNumber>
    </recommendedName>
</protein>
<keyword evidence="5" id="KW-0862">Zinc</keyword>
<dbReference type="AlphaFoldDB" id="X6N9W2"/>
<evidence type="ECO:0000256" key="3">
    <source>
        <dbReference type="ARBA" id="ARBA00022490"/>
    </source>
</evidence>
<evidence type="ECO:0000313" key="8">
    <source>
        <dbReference type="EMBL" id="ETO22092.1"/>
    </source>
</evidence>
<feature type="region of interest" description="Disordered" evidence="6">
    <location>
        <begin position="154"/>
        <end position="200"/>
    </location>
</feature>
<keyword evidence="3" id="KW-0963">Cytoplasm</keyword>
<evidence type="ECO:0000256" key="1">
    <source>
        <dbReference type="ARBA" id="ARBA00004496"/>
    </source>
</evidence>
<proteinExistence type="predicted"/>
<dbReference type="InterPro" id="IPR049482">
    <property type="entry name" value="ANM3-like_C2H2_Zf"/>
</dbReference>
<feature type="compositionally biased region" description="Acidic residues" evidence="6">
    <location>
        <begin position="22"/>
        <end position="31"/>
    </location>
</feature>
<comment type="subcellular location">
    <subcellularLocation>
        <location evidence="1">Cytoplasm</location>
    </subcellularLocation>
</comment>
<sequence length="200" mass="23456">MSRDDEKTTKDVIASNLRNDDNDIEEYDFESESSRSEIDDAEELEPTQDLFSPKETFCNAQEVLDNVRKTWSFDVIGFVREHNLDTYGYIKLINYIRHRVNCKDSPQDIIRDLQLNNNETEKKESTDKCPLPFQDEKYLKPVLANDPLLYYDFDNFESDKDDNDDDNDDNDDDNDDDNNHETTNGNKNELCNDRTDLGQK</sequence>
<dbReference type="Pfam" id="PF21137">
    <property type="entry name" value="ANM3_C2H2_Zf"/>
    <property type="match status" value="1"/>
</dbReference>
<dbReference type="EMBL" id="ASPP01011044">
    <property type="protein sequence ID" value="ETO22092.1"/>
    <property type="molecule type" value="Genomic_DNA"/>
</dbReference>
<accession>X6N9W2</accession>
<evidence type="ECO:0000256" key="4">
    <source>
        <dbReference type="ARBA" id="ARBA00022723"/>
    </source>
</evidence>
<name>X6N9W2_RETFI</name>
<evidence type="ECO:0000313" key="9">
    <source>
        <dbReference type="Proteomes" id="UP000023152"/>
    </source>
</evidence>
<comment type="caution">
    <text evidence="8">The sequence shown here is derived from an EMBL/GenBank/DDBJ whole genome shotgun (WGS) entry which is preliminary data.</text>
</comment>
<organism evidence="8 9">
    <name type="scientific">Reticulomyxa filosa</name>
    <dbReference type="NCBI Taxonomy" id="46433"/>
    <lineage>
        <taxon>Eukaryota</taxon>
        <taxon>Sar</taxon>
        <taxon>Rhizaria</taxon>
        <taxon>Retaria</taxon>
        <taxon>Foraminifera</taxon>
        <taxon>Monothalamids</taxon>
        <taxon>Reticulomyxidae</taxon>
        <taxon>Reticulomyxa</taxon>
    </lineage>
</organism>
<dbReference type="InterPro" id="IPR036236">
    <property type="entry name" value="Znf_C2H2_sf"/>
</dbReference>
<feature type="region of interest" description="Disordered" evidence="6">
    <location>
        <begin position="1"/>
        <end position="41"/>
    </location>
</feature>
<dbReference type="InterPro" id="IPR040048">
    <property type="entry name" value="ZNF277"/>
</dbReference>
<dbReference type="GO" id="GO:0005737">
    <property type="term" value="C:cytoplasm"/>
    <property type="evidence" value="ECO:0007669"/>
    <property type="project" value="UniProtKB-SubCell"/>
</dbReference>